<gene>
    <name evidence="3" type="ORF">NCTC10660_02092</name>
</gene>
<evidence type="ECO:0000313" key="4">
    <source>
        <dbReference type="Proteomes" id="UP000254927"/>
    </source>
</evidence>
<proteinExistence type="predicted"/>
<evidence type="ECO:0000313" key="3">
    <source>
        <dbReference type="EMBL" id="STZ68565.1"/>
    </source>
</evidence>
<dbReference type="Proteomes" id="UP000254927">
    <property type="component" value="Unassembled WGS sequence"/>
</dbReference>
<name>A0A378TZV7_NEIEL</name>
<feature type="transmembrane region" description="Helical" evidence="2">
    <location>
        <begin position="34"/>
        <end position="58"/>
    </location>
</feature>
<reference evidence="3 4" key="1">
    <citation type="submission" date="2018-06" db="EMBL/GenBank/DDBJ databases">
        <authorList>
            <consortium name="Pathogen Informatics"/>
            <person name="Doyle S."/>
        </authorList>
    </citation>
    <scope>NUCLEOTIDE SEQUENCE [LARGE SCALE GENOMIC DNA]</scope>
    <source>
        <strain evidence="3 4">NCTC10660</strain>
    </source>
</reference>
<protein>
    <submittedName>
        <fullName evidence="3">Uncharacterized protein</fullName>
    </submittedName>
</protein>
<keyword evidence="2" id="KW-1133">Transmembrane helix</keyword>
<feature type="transmembrane region" description="Helical" evidence="2">
    <location>
        <begin position="70"/>
        <end position="96"/>
    </location>
</feature>
<accession>A0A378TZV7</accession>
<feature type="region of interest" description="Disordered" evidence="1">
    <location>
        <begin position="1"/>
        <end position="21"/>
    </location>
</feature>
<organism evidence="3 4">
    <name type="scientific">Neisseria elongata</name>
    <dbReference type="NCBI Taxonomy" id="495"/>
    <lineage>
        <taxon>Bacteria</taxon>
        <taxon>Pseudomonadati</taxon>
        <taxon>Pseudomonadota</taxon>
        <taxon>Betaproteobacteria</taxon>
        <taxon>Neisseriales</taxon>
        <taxon>Neisseriaceae</taxon>
        <taxon>Neisseria</taxon>
    </lineage>
</organism>
<evidence type="ECO:0000256" key="1">
    <source>
        <dbReference type="SAM" id="MobiDB-lite"/>
    </source>
</evidence>
<dbReference type="EMBL" id="UGQW01000002">
    <property type="protein sequence ID" value="STZ68565.1"/>
    <property type="molecule type" value="Genomic_DNA"/>
</dbReference>
<keyword evidence="2" id="KW-0812">Transmembrane</keyword>
<dbReference type="GeneID" id="93353080"/>
<dbReference type="RefSeq" id="WP_074895125.1">
    <property type="nucleotide sequence ID" value="NZ_CAURIW010000016.1"/>
</dbReference>
<dbReference type="AlphaFoldDB" id="A0A378TZV7"/>
<keyword evidence="2" id="KW-0472">Membrane</keyword>
<sequence length="100" mass="10960">MNQPSNPLLNQQPQYHQPQQFGQQQAPVMTIGDWIVTSIVLAIPLVNLIMAFVWGFGSNTNPNKANYCKAWLIFIAIVVALYILLVVFAIGAGAAAGQYQ</sequence>
<evidence type="ECO:0000256" key="2">
    <source>
        <dbReference type="SAM" id="Phobius"/>
    </source>
</evidence>